<protein>
    <submittedName>
        <fullName evidence="1">Uncharacterized protein</fullName>
    </submittedName>
</protein>
<accession>A0AAW6RC03</accession>
<evidence type="ECO:0000313" key="1">
    <source>
        <dbReference type="EMBL" id="MDG6783473.1"/>
    </source>
</evidence>
<organism evidence="1">
    <name type="scientific">Gordonia rubripertincta</name>
    <name type="common">Rhodococcus corallinus</name>
    <dbReference type="NCBI Taxonomy" id="36822"/>
    <lineage>
        <taxon>Bacteria</taxon>
        <taxon>Bacillati</taxon>
        <taxon>Actinomycetota</taxon>
        <taxon>Actinomycetes</taxon>
        <taxon>Mycobacteriales</taxon>
        <taxon>Gordoniaceae</taxon>
        <taxon>Gordonia</taxon>
    </lineage>
</organism>
<reference evidence="1" key="1">
    <citation type="submission" date="2023-04" db="EMBL/GenBank/DDBJ databases">
        <title>Characterization and analysis of the complete genome of Gordonia rubripertincta 112, the degrader of aromatic and aliphatic compounds.</title>
        <authorList>
            <person name="Frantsuzova E."/>
            <person name="Bogun A."/>
            <person name="Delegan Y."/>
        </authorList>
    </citation>
    <scope>NUCLEOTIDE SEQUENCE</scope>
    <source>
        <strain evidence="1">112</strain>
    </source>
</reference>
<dbReference type="EMBL" id="JARUXG010000023">
    <property type="protein sequence ID" value="MDG6783473.1"/>
    <property type="molecule type" value="Genomic_DNA"/>
</dbReference>
<sequence length="384" mass="42231">MSSRSRSRKKKASSDATESLPLAPELFSELNATFYSGDPAEFLRMRIESLSLMTLPTEEVGAMLATPRKIGSLGFDPVGPPTDDVRERYIATEAVMIFHHAAEMFLRMFYAHVEKPDCPWLGMSSSTNFAEFKAKVAKSLESGFDEADIARVFLGGTDPRDASIRATDEEFTACVDGIKLLLGYSATQFLDESFLYNAAKHGLTTVRVDTGAMTLTSADGDEVRLHDGSLLIYMHGPSAPGVKDGPKHHISMTGSLPDQDLAVATMIYHAIADLWAVARRRYTAQPGKLILFDRATVQSCISGPVRASGNIARTTVIELTKKRPDGTLTDISVNLRVIRTAAVEEGERSPMRTVELPVRQRDRHVINPSRRWLLPFSPKASSRV</sequence>
<name>A0AAW6RC03_GORRU</name>
<dbReference type="RefSeq" id="WP_005195368.1">
    <property type="nucleotide sequence ID" value="NZ_CP136136.1"/>
</dbReference>
<proteinExistence type="predicted"/>
<dbReference type="AlphaFoldDB" id="A0AAW6RC03"/>
<comment type="caution">
    <text evidence="1">The sequence shown here is derived from an EMBL/GenBank/DDBJ whole genome shotgun (WGS) entry which is preliminary data.</text>
</comment>
<gene>
    <name evidence="1" type="ORF">QBL07_21900</name>
</gene>